<organism evidence="1">
    <name type="scientific">Siphoviridae sp. ctLqe90</name>
    <dbReference type="NCBI Taxonomy" id="2825456"/>
    <lineage>
        <taxon>Viruses</taxon>
        <taxon>Duplodnaviria</taxon>
        <taxon>Heunggongvirae</taxon>
        <taxon>Uroviricota</taxon>
        <taxon>Caudoviricetes</taxon>
    </lineage>
</organism>
<dbReference type="EMBL" id="BK015564">
    <property type="protein sequence ID" value="DAE13327.1"/>
    <property type="molecule type" value="Genomic_DNA"/>
</dbReference>
<protein>
    <submittedName>
        <fullName evidence="1">Uncharacterized protein</fullName>
    </submittedName>
</protein>
<accession>A0A8S5Q1X1</accession>
<name>A0A8S5Q1X1_9CAUD</name>
<evidence type="ECO:0000313" key="1">
    <source>
        <dbReference type="EMBL" id="DAE13327.1"/>
    </source>
</evidence>
<reference evidence="1" key="1">
    <citation type="journal article" date="2021" name="Proc. Natl. Acad. Sci. U.S.A.">
        <title>A Catalog of Tens of Thousands of Viruses from Human Metagenomes Reveals Hidden Associations with Chronic Diseases.</title>
        <authorList>
            <person name="Tisza M.J."/>
            <person name="Buck C.B."/>
        </authorList>
    </citation>
    <scope>NUCLEOTIDE SEQUENCE</scope>
    <source>
        <strain evidence="1">CtLqe90</strain>
    </source>
</reference>
<sequence>MAVLMFMLLVLLLLSLLSFLTVQRVSVMVRTALLLEMASCLITRMFL</sequence>
<proteinExistence type="predicted"/>